<feature type="domain" description="Nudix hydrolase" evidence="3">
    <location>
        <begin position="1"/>
        <end position="134"/>
    </location>
</feature>
<comment type="caution">
    <text evidence="4">The sequence shown here is derived from an EMBL/GenBank/DDBJ whole genome shotgun (WGS) entry which is preliminary data.</text>
</comment>
<evidence type="ECO:0000313" key="5">
    <source>
        <dbReference type="Proteomes" id="UP000609802"/>
    </source>
</evidence>
<dbReference type="InterPro" id="IPR020476">
    <property type="entry name" value="Nudix_hydrolase"/>
</dbReference>
<dbReference type="Gene3D" id="3.90.79.10">
    <property type="entry name" value="Nucleoside Triphosphate Pyrophosphohydrolase"/>
    <property type="match status" value="1"/>
</dbReference>
<dbReference type="CDD" id="cd04682">
    <property type="entry name" value="NUDIX_Hydrolase"/>
    <property type="match status" value="1"/>
</dbReference>
<dbReference type="SUPFAM" id="SSF55811">
    <property type="entry name" value="Nudix"/>
    <property type="match status" value="1"/>
</dbReference>
<evidence type="ECO:0000256" key="2">
    <source>
        <dbReference type="ARBA" id="ARBA00022801"/>
    </source>
</evidence>
<dbReference type="InterPro" id="IPR000086">
    <property type="entry name" value="NUDIX_hydrolase_dom"/>
</dbReference>
<reference evidence="5" key="1">
    <citation type="journal article" date="2019" name="Int. J. Syst. Evol. Microbiol.">
        <title>The Global Catalogue of Microorganisms (GCM) 10K type strain sequencing project: providing services to taxonomists for standard genome sequencing and annotation.</title>
        <authorList>
            <consortium name="The Broad Institute Genomics Platform"/>
            <consortium name="The Broad Institute Genome Sequencing Center for Infectious Disease"/>
            <person name="Wu L."/>
            <person name="Ma J."/>
        </authorList>
    </citation>
    <scope>NUCLEOTIDE SEQUENCE [LARGE SCALE GENOMIC DNA]</scope>
    <source>
        <strain evidence="5">KCTC 42443</strain>
    </source>
</reference>
<dbReference type="PRINTS" id="PR00502">
    <property type="entry name" value="NUDIXFAMILY"/>
</dbReference>
<sequence length="157" mass="17281">MHEFIGAKLVLLVGGRVATILRDDLVGIQFPGMWDFPGGGRDKGETPEQCVLRETQEELSLTLTPDDLIWRTELDSPSVPGTTSWWFAAALPAHRANDISLGDEGQCWALMTPDDWLAHPLAIAHFKPRLRAALKGLAQHAVEQDLKSDHPPIKSGQ</sequence>
<keyword evidence="2" id="KW-0378">Hydrolase</keyword>
<keyword evidence="5" id="KW-1185">Reference proteome</keyword>
<dbReference type="RefSeq" id="WP_191287539.1">
    <property type="nucleotide sequence ID" value="NZ_BNCH01000011.1"/>
</dbReference>
<name>A0ABQ3J7F1_9RHOB</name>
<dbReference type="EMBL" id="BNCH01000011">
    <property type="protein sequence ID" value="GHF08510.1"/>
    <property type="molecule type" value="Genomic_DNA"/>
</dbReference>
<dbReference type="PROSITE" id="PS51462">
    <property type="entry name" value="NUDIX"/>
    <property type="match status" value="1"/>
</dbReference>
<dbReference type="InterPro" id="IPR015797">
    <property type="entry name" value="NUDIX_hydrolase-like_dom_sf"/>
</dbReference>
<accession>A0ABQ3J7F1</accession>
<gene>
    <name evidence="4" type="ORF">GCM10016455_31760</name>
</gene>
<evidence type="ECO:0000313" key="4">
    <source>
        <dbReference type="EMBL" id="GHF08510.1"/>
    </source>
</evidence>
<dbReference type="PANTHER" id="PTHR43046:SF14">
    <property type="entry name" value="MUTT_NUDIX FAMILY PROTEIN"/>
    <property type="match status" value="1"/>
</dbReference>
<evidence type="ECO:0000259" key="3">
    <source>
        <dbReference type="PROSITE" id="PS51462"/>
    </source>
</evidence>
<dbReference type="Proteomes" id="UP000609802">
    <property type="component" value="Unassembled WGS sequence"/>
</dbReference>
<protein>
    <submittedName>
        <fullName evidence="4">NUDIX domain-containing protein</fullName>
    </submittedName>
</protein>
<dbReference type="Pfam" id="PF00293">
    <property type="entry name" value="NUDIX"/>
    <property type="match status" value="1"/>
</dbReference>
<evidence type="ECO:0000256" key="1">
    <source>
        <dbReference type="ARBA" id="ARBA00001946"/>
    </source>
</evidence>
<organism evidence="4 5">
    <name type="scientific">Aliiroseovarius zhejiangensis</name>
    <dbReference type="NCBI Taxonomy" id="1632025"/>
    <lineage>
        <taxon>Bacteria</taxon>
        <taxon>Pseudomonadati</taxon>
        <taxon>Pseudomonadota</taxon>
        <taxon>Alphaproteobacteria</taxon>
        <taxon>Rhodobacterales</taxon>
        <taxon>Paracoccaceae</taxon>
        <taxon>Aliiroseovarius</taxon>
    </lineage>
</organism>
<comment type="cofactor">
    <cofactor evidence="1">
        <name>Mg(2+)</name>
        <dbReference type="ChEBI" id="CHEBI:18420"/>
    </cofactor>
</comment>
<dbReference type="PANTHER" id="PTHR43046">
    <property type="entry name" value="GDP-MANNOSE MANNOSYL HYDROLASE"/>
    <property type="match status" value="1"/>
</dbReference>
<proteinExistence type="predicted"/>